<evidence type="ECO:0000256" key="7">
    <source>
        <dbReference type="SAM" id="MobiDB-lite"/>
    </source>
</evidence>
<evidence type="ECO:0000256" key="5">
    <source>
        <dbReference type="ARBA" id="ARBA00023204"/>
    </source>
</evidence>
<feature type="region of interest" description="Disordered" evidence="7">
    <location>
        <begin position="208"/>
        <end position="230"/>
    </location>
</feature>
<keyword evidence="6" id="KW-0539">Nucleus</keyword>
<feature type="compositionally biased region" description="Polar residues" evidence="7">
    <location>
        <begin position="221"/>
        <end position="230"/>
    </location>
</feature>
<dbReference type="PANTHER" id="PTHR12749">
    <property type="entry name" value="EXCISION REPAIR CROSS-COMPLEMENTING 1 ERCC1"/>
    <property type="match status" value="1"/>
</dbReference>
<proteinExistence type="inferred from homology"/>
<name>A0A5J4W2A7_9EUKA</name>
<evidence type="ECO:0000256" key="1">
    <source>
        <dbReference type="ARBA" id="ARBA00004123"/>
    </source>
</evidence>
<dbReference type="InterPro" id="IPR004579">
    <property type="entry name" value="ERCC1/RAD10/SWI10"/>
</dbReference>
<dbReference type="Pfam" id="PF03834">
    <property type="entry name" value="Rad10"/>
    <property type="match status" value="1"/>
</dbReference>
<gene>
    <name evidence="9" type="ORF">EZS28_015537</name>
</gene>
<dbReference type="GO" id="GO:0006312">
    <property type="term" value="P:mitotic recombination"/>
    <property type="evidence" value="ECO:0007669"/>
    <property type="project" value="TreeGrafter"/>
</dbReference>
<dbReference type="PANTHER" id="PTHR12749:SF0">
    <property type="entry name" value="DNA EXCISION REPAIR PROTEIN ERCC-1"/>
    <property type="match status" value="1"/>
</dbReference>
<protein>
    <submittedName>
        <fullName evidence="9">Putative DNA excision repair protein ERCC-1</fullName>
    </submittedName>
</protein>
<evidence type="ECO:0000313" key="9">
    <source>
        <dbReference type="EMBL" id="KAA6388938.1"/>
    </source>
</evidence>
<dbReference type="InterPro" id="IPR010994">
    <property type="entry name" value="RuvA_2-like"/>
</dbReference>
<evidence type="ECO:0000256" key="4">
    <source>
        <dbReference type="ARBA" id="ARBA00023125"/>
    </source>
</evidence>
<evidence type="ECO:0000259" key="8">
    <source>
        <dbReference type="Pfam" id="PF03834"/>
    </source>
</evidence>
<dbReference type="EMBL" id="SNRW01003780">
    <property type="protein sequence ID" value="KAA6388938.1"/>
    <property type="molecule type" value="Genomic_DNA"/>
</dbReference>
<dbReference type="InterPro" id="IPR047260">
    <property type="entry name" value="ERCC1-like_central_dom"/>
</dbReference>
<dbReference type="GO" id="GO:0000110">
    <property type="term" value="C:nucleotide-excision repair factor 1 complex"/>
    <property type="evidence" value="ECO:0007669"/>
    <property type="project" value="TreeGrafter"/>
</dbReference>
<reference evidence="9 10" key="1">
    <citation type="submission" date="2019-03" db="EMBL/GenBank/DDBJ databases">
        <title>Single cell metagenomics reveals metabolic interactions within the superorganism composed of flagellate Streblomastix strix and complex community of Bacteroidetes bacteria on its surface.</title>
        <authorList>
            <person name="Treitli S.C."/>
            <person name="Kolisko M."/>
            <person name="Husnik F."/>
            <person name="Keeling P."/>
            <person name="Hampl V."/>
        </authorList>
    </citation>
    <scope>NUCLEOTIDE SEQUENCE [LARGE SCALE GENOMIC DNA]</scope>
    <source>
        <strain evidence="9">ST1C</strain>
    </source>
</reference>
<dbReference type="GO" id="GO:0003684">
    <property type="term" value="F:damaged DNA binding"/>
    <property type="evidence" value="ECO:0007669"/>
    <property type="project" value="InterPro"/>
</dbReference>
<dbReference type="SUPFAM" id="SSF52980">
    <property type="entry name" value="Restriction endonuclease-like"/>
    <property type="match status" value="1"/>
</dbReference>
<feature type="domain" description="ERCC1-like central" evidence="8">
    <location>
        <begin position="18"/>
        <end position="123"/>
    </location>
</feature>
<feature type="compositionally biased region" description="Low complexity" evidence="7">
    <location>
        <begin position="208"/>
        <end position="220"/>
    </location>
</feature>
<dbReference type="SUPFAM" id="SSF47781">
    <property type="entry name" value="RuvA domain 2-like"/>
    <property type="match status" value="1"/>
</dbReference>
<dbReference type="Proteomes" id="UP000324800">
    <property type="component" value="Unassembled WGS sequence"/>
</dbReference>
<accession>A0A5J4W2A7</accession>
<keyword evidence="5" id="KW-0234">DNA repair</keyword>
<dbReference type="Gene3D" id="3.40.50.10130">
    <property type="match status" value="1"/>
</dbReference>
<dbReference type="GO" id="GO:0070522">
    <property type="term" value="C:ERCC4-ERCC1 complex"/>
    <property type="evidence" value="ECO:0007669"/>
    <property type="project" value="TreeGrafter"/>
</dbReference>
<organism evidence="9 10">
    <name type="scientific">Streblomastix strix</name>
    <dbReference type="NCBI Taxonomy" id="222440"/>
    <lineage>
        <taxon>Eukaryota</taxon>
        <taxon>Metamonada</taxon>
        <taxon>Preaxostyla</taxon>
        <taxon>Oxymonadida</taxon>
        <taxon>Streblomastigidae</taxon>
        <taxon>Streblomastix</taxon>
    </lineage>
</organism>
<keyword evidence="3" id="KW-0227">DNA damage</keyword>
<comment type="caution">
    <text evidence="9">The sequence shown here is derived from an EMBL/GenBank/DDBJ whole genome shotgun (WGS) entry which is preliminary data.</text>
</comment>
<evidence type="ECO:0000256" key="2">
    <source>
        <dbReference type="ARBA" id="ARBA00008283"/>
    </source>
</evidence>
<dbReference type="GO" id="GO:0006302">
    <property type="term" value="P:double-strand break repair"/>
    <property type="evidence" value="ECO:0007669"/>
    <property type="project" value="UniProtKB-ARBA"/>
</dbReference>
<dbReference type="Gene3D" id="1.10.150.20">
    <property type="entry name" value="5' to 3' exonuclease, C-terminal subdomain"/>
    <property type="match status" value="1"/>
</dbReference>
<dbReference type="OrthoDB" id="10262814at2759"/>
<dbReference type="AlphaFoldDB" id="A0A5J4W2A7"/>
<sequence>MQEQKLQVVPYVFQPQNTIFASTRQRGNPCLPFVRLCKVEYHPLIPDFVFGRKAQGRIGELFNSQQPGVVFPYINRFLLCLVDTSDVNSNTALSELNLLGVKENISIILAWSKEQMAQHLESICSLQSRSIDPILGKGSGTHLAKATECLTTIPSISKNDAYTLLEGFGKLSDIFEAPRDLYELLPGFGQTKAKRLFECTHEPFLNSIQSSSSSPITPQNILEQQPSNTQ</sequence>
<evidence type="ECO:0000256" key="6">
    <source>
        <dbReference type="ARBA" id="ARBA00023242"/>
    </source>
</evidence>
<comment type="similarity">
    <text evidence="2">Belongs to the ERCC1/RAD10/SWI10 family.</text>
</comment>
<dbReference type="GO" id="GO:0070914">
    <property type="term" value="P:UV-damage excision repair"/>
    <property type="evidence" value="ECO:0007669"/>
    <property type="project" value="TreeGrafter"/>
</dbReference>
<dbReference type="GO" id="GO:0003697">
    <property type="term" value="F:single-stranded DNA binding"/>
    <property type="evidence" value="ECO:0007669"/>
    <property type="project" value="TreeGrafter"/>
</dbReference>
<keyword evidence="4" id="KW-0238">DNA-binding</keyword>
<evidence type="ECO:0000256" key="3">
    <source>
        <dbReference type="ARBA" id="ARBA00022763"/>
    </source>
</evidence>
<comment type="subcellular location">
    <subcellularLocation>
        <location evidence="1">Nucleus</location>
    </subcellularLocation>
</comment>
<evidence type="ECO:0000313" key="10">
    <source>
        <dbReference type="Proteomes" id="UP000324800"/>
    </source>
</evidence>
<dbReference type="InterPro" id="IPR011335">
    <property type="entry name" value="Restrct_endonuc-II-like"/>
</dbReference>